<protein>
    <submittedName>
        <fullName evidence="2">Aste57867_9236 protein</fullName>
    </submittedName>
</protein>
<dbReference type="Proteomes" id="UP000332933">
    <property type="component" value="Unassembled WGS sequence"/>
</dbReference>
<dbReference type="OrthoDB" id="57792at2759"/>
<dbReference type="EMBL" id="CAADRA010005153">
    <property type="protein sequence ID" value="VFT86119.1"/>
    <property type="molecule type" value="Genomic_DNA"/>
</dbReference>
<evidence type="ECO:0000313" key="1">
    <source>
        <dbReference type="EMBL" id="KAF0700227.1"/>
    </source>
</evidence>
<proteinExistence type="predicted"/>
<evidence type="ECO:0000313" key="3">
    <source>
        <dbReference type="Proteomes" id="UP000332933"/>
    </source>
</evidence>
<evidence type="ECO:0000313" key="2">
    <source>
        <dbReference type="EMBL" id="VFT86119.1"/>
    </source>
</evidence>
<reference evidence="1" key="2">
    <citation type="submission" date="2019-06" db="EMBL/GenBank/DDBJ databases">
        <title>Genomics analysis of Aphanomyces spp. identifies a new class of oomycete effector associated with host adaptation.</title>
        <authorList>
            <person name="Gaulin E."/>
        </authorList>
    </citation>
    <scope>NUCLEOTIDE SEQUENCE</scope>
    <source>
        <strain evidence="1">CBS 578.67</strain>
    </source>
</reference>
<sequence>MSDGAFVGDGQFPGDGGARLQTLWEAWKWKMIPNCPGRYVVKKNKVLAAMPLEAVVAPLTDRPATSGGDEATSVPCLDDRIRIIHTRSEKIADNVQVAVFPDGGGVITYAKPNGAFVHTLNTQSGLERKLAGLGLIDCLHGGEVFCHAEALGDGRPLDIYSPGELIHPNPSQQSFVSPRALMGKSTCIAHTSMDH</sequence>
<name>A0A485KMI4_9STRA</name>
<reference evidence="2 3" key="1">
    <citation type="submission" date="2019-03" db="EMBL/GenBank/DDBJ databases">
        <authorList>
            <person name="Gaulin E."/>
            <person name="Dumas B."/>
        </authorList>
    </citation>
    <scope>NUCLEOTIDE SEQUENCE [LARGE SCALE GENOMIC DNA]</scope>
    <source>
        <strain evidence="2">CBS 568.67</strain>
    </source>
</reference>
<dbReference type="EMBL" id="VJMH01005132">
    <property type="protein sequence ID" value="KAF0700227.1"/>
    <property type="molecule type" value="Genomic_DNA"/>
</dbReference>
<keyword evidence="3" id="KW-1185">Reference proteome</keyword>
<organism evidence="2 3">
    <name type="scientific">Aphanomyces stellatus</name>
    <dbReference type="NCBI Taxonomy" id="120398"/>
    <lineage>
        <taxon>Eukaryota</taxon>
        <taxon>Sar</taxon>
        <taxon>Stramenopiles</taxon>
        <taxon>Oomycota</taxon>
        <taxon>Saprolegniomycetes</taxon>
        <taxon>Saprolegniales</taxon>
        <taxon>Verrucalvaceae</taxon>
        <taxon>Aphanomyces</taxon>
    </lineage>
</organism>
<dbReference type="AlphaFoldDB" id="A0A485KMI4"/>
<gene>
    <name evidence="2" type="primary">Aste57867_9236</name>
    <name evidence="1" type="ORF">As57867_009200</name>
    <name evidence="2" type="ORF">ASTE57867_9236</name>
</gene>
<accession>A0A485KMI4</accession>